<dbReference type="GO" id="GO:0005886">
    <property type="term" value="C:plasma membrane"/>
    <property type="evidence" value="ECO:0007669"/>
    <property type="project" value="TreeGrafter"/>
</dbReference>
<dbReference type="InterPro" id="IPR050469">
    <property type="entry name" value="Diguanylate_Cyclase"/>
</dbReference>
<evidence type="ECO:0000313" key="3">
    <source>
        <dbReference type="EMBL" id="TMI90249.1"/>
    </source>
</evidence>
<dbReference type="Pfam" id="PF00990">
    <property type="entry name" value="GGDEF"/>
    <property type="match status" value="1"/>
</dbReference>
<comment type="caution">
    <text evidence="3">The sequence shown here is derived from an EMBL/GenBank/DDBJ whole genome shotgun (WGS) entry which is preliminary data.</text>
</comment>
<dbReference type="Proteomes" id="UP000318509">
    <property type="component" value="Unassembled WGS sequence"/>
</dbReference>
<gene>
    <name evidence="3" type="ORF">E6H00_07440</name>
</gene>
<organism evidence="3 4">
    <name type="scientific">Candidatus Segetimicrobium genomatis</name>
    <dbReference type="NCBI Taxonomy" id="2569760"/>
    <lineage>
        <taxon>Bacteria</taxon>
        <taxon>Bacillati</taxon>
        <taxon>Candidatus Sysuimicrobiota</taxon>
        <taxon>Candidatus Sysuimicrobiia</taxon>
        <taxon>Candidatus Sysuimicrobiales</taxon>
        <taxon>Candidatus Segetimicrobiaceae</taxon>
        <taxon>Candidatus Segetimicrobium</taxon>
    </lineage>
</organism>
<dbReference type="SMART" id="SM00065">
    <property type="entry name" value="GAF"/>
    <property type="match status" value="3"/>
</dbReference>
<sequence length="906" mass="96660">MKIPLPSAPGVALRPGQVRPITAWLVTWGPVLLAAALLAVAAPGVFLPSWELLAIFLLLSIAAEHFQIPLASGGSQTFGPAVALPAIVILGPVPAAVIGALGAAIGNGVLRRRALDRAFFETGQCALAALLAGATWNLYLRHAPGFDRVSPDLAGHAGLAATAAVLAVYALATTVQAGLFLAAIFEMPLGAVLLIGALWRIPTAAALGASGLSIAIAIWGGEAPVLLVPLVIASLIALLFTSHRQDLREAAALHEALTDLLATHDLDDLLSRLADKVARLTKPDMLWITLRNSDDAYEIALERGLPPGQLHGVPAILPNGASGWTLAHRRPLRIADYQRDAHRTAESRAAFPGDRVRAVLIVPLLAGGDPVGLITVTKPIPGFFTAYQEHVVSTFAAQAALVVNNARLYTKSQEDLTRVEALKAISERINSQKDLQAVFDTIADWTREVLKADRCGLYLGALDKEITHIFARGLGDDDVRNIAAEMQSGIGLTGLTLRLGEPVIVADAQTDGRSNTERARRLGYRTIATFPLVYRSGVIGVLALYHDAVRPYGSSETALGGAVANQVAIAVQNARLLEEAERKAHQLGLLNRTFTRVASTLRPSELFDTLVDELHTTLNYPLVLIGLIDGDQIQLTASRGYTGLAAAVPVTSGVIGRVARTGGAALVADVRHDPDFNGWDPRVTQQACVPIISHDKVVGIINIEGIETKLTSADLDLLTTLAGYVSIALEKAQLYERTQVLATTDGLTGLLNYRAFWQALERELERSMRYGVPLSLIMIEIDQFKRFNDTYGHLRGDEVIRLVARVLQQEHRTQIDTIARYGGDEFMILLPHTAKTAAAEIAERVRRAVRAAPLSAAMAGSVTLSLGVAAYPEDGKSTEALIEGADRSMYRAKTSGGNSVAVANPS</sequence>
<dbReference type="InterPro" id="IPR003018">
    <property type="entry name" value="GAF"/>
</dbReference>
<feature type="transmembrane region" description="Helical" evidence="1">
    <location>
        <begin position="225"/>
        <end position="241"/>
    </location>
</feature>
<dbReference type="CDD" id="cd01949">
    <property type="entry name" value="GGDEF"/>
    <property type="match status" value="1"/>
</dbReference>
<reference evidence="3 4" key="1">
    <citation type="journal article" date="2019" name="Nat. Microbiol.">
        <title>Mediterranean grassland soil C-N compound turnover is dependent on rainfall and depth, and is mediated by genomically divergent microorganisms.</title>
        <authorList>
            <person name="Diamond S."/>
            <person name="Andeer P.F."/>
            <person name="Li Z."/>
            <person name="Crits-Christoph A."/>
            <person name="Burstein D."/>
            <person name="Anantharaman K."/>
            <person name="Lane K.R."/>
            <person name="Thomas B.C."/>
            <person name="Pan C."/>
            <person name="Northen T.R."/>
            <person name="Banfield J.F."/>
        </authorList>
    </citation>
    <scope>NUCLEOTIDE SEQUENCE [LARGE SCALE GENOMIC DNA]</scope>
    <source>
        <strain evidence="3">NP_3</strain>
    </source>
</reference>
<proteinExistence type="predicted"/>
<keyword evidence="1" id="KW-0812">Transmembrane</keyword>
<protein>
    <submittedName>
        <fullName evidence="3">Diguanylate cyclase</fullName>
    </submittedName>
</protein>
<dbReference type="GO" id="GO:0043709">
    <property type="term" value="P:cell adhesion involved in single-species biofilm formation"/>
    <property type="evidence" value="ECO:0007669"/>
    <property type="project" value="TreeGrafter"/>
</dbReference>
<dbReference type="GO" id="GO:1902201">
    <property type="term" value="P:negative regulation of bacterial-type flagellum-dependent cell motility"/>
    <property type="evidence" value="ECO:0007669"/>
    <property type="project" value="TreeGrafter"/>
</dbReference>
<feature type="transmembrane region" description="Helical" evidence="1">
    <location>
        <begin position="118"/>
        <end position="139"/>
    </location>
</feature>
<dbReference type="Gene3D" id="3.30.450.40">
    <property type="match status" value="3"/>
</dbReference>
<name>A0A537K3B8_9BACT</name>
<dbReference type="PANTHER" id="PTHR45138">
    <property type="entry name" value="REGULATORY COMPONENTS OF SENSORY TRANSDUCTION SYSTEM"/>
    <property type="match status" value="1"/>
</dbReference>
<dbReference type="InterPro" id="IPR043128">
    <property type="entry name" value="Rev_trsase/Diguanyl_cyclase"/>
</dbReference>
<keyword evidence="1" id="KW-1133">Transmembrane helix</keyword>
<dbReference type="GO" id="GO:0052621">
    <property type="term" value="F:diguanylate cyclase activity"/>
    <property type="evidence" value="ECO:0007669"/>
    <property type="project" value="TreeGrafter"/>
</dbReference>
<dbReference type="AlphaFoldDB" id="A0A537K3B8"/>
<dbReference type="Pfam" id="PF13185">
    <property type="entry name" value="GAF_2"/>
    <property type="match status" value="3"/>
</dbReference>
<dbReference type="InterPro" id="IPR029016">
    <property type="entry name" value="GAF-like_dom_sf"/>
</dbReference>
<feature type="transmembrane region" description="Helical" evidence="1">
    <location>
        <begin position="21"/>
        <end position="40"/>
    </location>
</feature>
<dbReference type="SUPFAM" id="SSF55781">
    <property type="entry name" value="GAF domain-like"/>
    <property type="match status" value="3"/>
</dbReference>
<dbReference type="NCBIfam" id="TIGR00254">
    <property type="entry name" value="GGDEF"/>
    <property type="match status" value="1"/>
</dbReference>
<evidence type="ECO:0000256" key="1">
    <source>
        <dbReference type="SAM" id="Phobius"/>
    </source>
</evidence>
<dbReference type="InterPro" id="IPR000160">
    <property type="entry name" value="GGDEF_dom"/>
</dbReference>
<dbReference type="Gene3D" id="3.30.70.270">
    <property type="match status" value="1"/>
</dbReference>
<keyword evidence="1" id="KW-0472">Membrane</keyword>
<dbReference type="PROSITE" id="PS50887">
    <property type="entry name" value="GGDEF"/>
    <property type="match status" value="1"/>
</dbReference>
<feature type="transmembrane region" description="Helical" evidence="1">
    <location>
        <begin position="159"/>
        <end position="185"/>
    </location>
</feature>
<dbReference type="SUPFAM" id="SSF55073">
    <property type="entry name" value="Nucleotide cyclase"/>
    <property type="match status" value="1"/>
</dbReference>
<dbReference type="SMART" id="SM00267">
    <property type="entry name" value="GGDEF"/>
    <property type="match status" value="1"/>
</dbReference>
<evidence type="ECO:0000259" key="2">
    <source>
        <dbReference type="PROSITE" id="PS50887"/>
    </source>
</evidence>
<feature type="domain" description="GGDEF" evidence="2">
    <location>
        <begin position="772"/>
        <end position="905"/>
    </location>
</feature>
<accession>A0A537K3B8</accession>
<dbReference type="InterPro" id="IPR029787">
    <property type="entry name" value="Nucleotide_cyclase"/>
</dbReference>
<feature type="transmembrane region" description="Helical" evidence="1">
    <location>
        <begin position="52"/>
        <end position="70"/>
    </location>
</feature>
<feature type="transmembrane region" description="Helical" evidence="1">
    <location>
        <begin position="82"/>
        <end position="106"/>
    </location>
</feature>
<dbReference type="EMBL" id="VBAK01000114">
    <property type="protein sequence ID" value="TMI90249.1"/>
    <property type="molecule type" value="Genomic_DNA"/>
</dbReference>
<evidence type="ECO:0000313" key="4">
    <source>
        <dbReference type="Proteomes" id="UP000318509"/>
    </source>
</evidence>
<dbReference type="PANTHER" id="PTHR45138:SF9">
    <property type="entry name" value="DIGUANYLATE CYCLASE DGCM-RELATED"/>
    <property type="match status" value="1"/>
</dbReference>
<dbReference type="FunFam" id="3.30.70.270:FF:000001">
    <property type="entry name" value="Diguanylate cyclase domain protein"/>
    <property type="match status" value="1"/>
</dbReference>